<dbReference type="AlphaFoldDB" id="A0A6P6S352"/>
<proteinExistence type="predicted"/>
<evidence type="ECO:0000313" key="2">
    <source>
        <dbReference type="RefSeq" id="XP_026194571.1"/>
    </source>
</evidence>
<sequence>MRGALLQDSDLKPCSTHSVAMGLILCGDLGCFAALEGSWVGILWLLFQPTCTYGLNKPYTQPPARSPTEPNFPPAWTACLALVEPGTAIGSTIQSIAAAAMRVQQGPQRQQQQPVQPPEKVLQSLEVCLGAGWVAACARDVVGSFHALGSDAELFLFQLCDPQGNYPQASWFVGELASLPDAKPRRSLHPS</sequence>
<dbReference type="OrthoDB" id="354829at2759"/>
<organism evidence="1 2">
    <name type="scientific">Cyclospora cayetanensis</name>
    <dbReference type="NCBI Taxonomy" id="88456"/>
    <lineage>
        <taxon>Eukaryota</taxon>
        <taxon>Sar</taxon>
        <taxon>Alveolata</taxon>
        <taxon>Apicomplexa</taxon>
        <taxon>Conoidasida</taxon>
        <taxon>Coccidia</taxon>
        <taxon>Eucoccidiorida</taxon>
        <taxon>Eimeriorina</taxon>
        <taxon>Eimeriidae</taxon>
        <taxon>Cyclospora</taxon>
    </lineage>
</organism>
<name>A0A6P6S352_9EIME</name>
<dbReference type="Proteomes" id="UP000515125">
    <property type="component" value="Unplaced"/>
</dbReference>
<reference evidence="2" key="1">
    <citation type="submission" date="2025-08" db="UniProtKB">
        <authorList>
            <consortium name="RefSeq"/>
        </authorList>
    </citation>
    <scope>IDENTIFICATION</scope>
</reference>
<keyword evidence="1" id="KW-1185">Reference proteome</keyword>
<protein>
    <submittedName>
        <fullName evidence="2">Uncharacterized protein LOC113147635</fullName>
    </submittedName>
</protein>
<evidence type="ECO:0000313" key="1">
    <source>
        <dbReference type="Proteomes" id="UP000515125"/>
    </source>
</evidence>
<gene>
    <name evidence="2" type="primary">LOC113147635</name>
</gene>
<dbReference type="RefSeq" id="XP_026194571.1">
    <property type="nucleotide sequence ID" value="XM_026338786.1"/>
</dbReference>
<dbReference type="GeneID" id="113147635"/>
<accession>A0A6P6S352</accession>